<comment type="caution">
    <text evidence="1">The sequence shown here is derived from an EMBL/GenBank/DDBJ whole genome shotgun (WGS) entry which is preliminary data.</text>
</comment>
<dbReference type="InterPro" id="IPR011202">
    <property type="entry name" value="UCP014677"/>
</dbReference>
<proteinExistence type="predicted"/>
<dbReference type="PIRSF" id="PIRSF014677">
    <property type="entry name" value="UCP014677"/>
    <property type="match status" value="1"/>
</dbReference>
<evidence type="ECO:0000313" key="2">
    <source>
        <dbReference type="Proteomes" id="UP001168338"/>
    </source>
</evidence>
<organism evidence="1 2">
    <name type="scientific">Methanoculleus frigidifontis</name>
    <dbReference type="NCBI Taxonomy" id="2584085"/>
    <lineage>
        <taxon>Archaea</taxon>
        <taxon>Methanobacteriati</taxon>
        <taxon>Methanobacteriota</taxon>
        <taxon>Stenosarchaea group</taxon>
        <taxon>Methanomicrobia</taxon>
        <taxon>Methanomicrobiales</taxon>
        <taxon>Methanomicrobiaceae</taxon>
        <taxon>Methanoculleus</taxon>
    </lineage>
</organism>
<dbReference type="RefSeq" id="WP_301664207.1">
    <property type="nucleotide sequence ID" value="NZ_VCYH01000005.1"/>
</dbReference>
<keyword evidence="2" id="KW-1185">Reference proteome</keyword>
<evidence type="ECO:0008006" key="3">
    <source>
        <dbReference type="Google" id="ProtNLM"/>
    </source>
</evidence>
<evidence type="ECO:0000313" key="1">
    <source>
        <dbReference type="EMBL" id="MDN7025073.1"/>
    </source>
</evidence>
<gene>
    <name evidence="1" type="ORF">FGU65_09265</name>
</gene>
<sequence length="546" mass="63397">MALGIEERLSDHLSQFETLPFLFVGSGLSKRYIGSESWELLLTKFSDRLQKQFSYYRSSAKGDLAVAGKLLAKDYHEYWFHNSDEHKIKSYEPELTEESSPLKIDISEYLLERSNEIKQDETLLKELDLLKRANVDGIITTNWDILLEELFQDYVTFIGQDELLNSTPQMIGEIYNIHGSCRSPNSIVLTSDDYDKFSKKNPYLIAKLLTIFIEHPVIFMGYSLQDDNIRNILNDVIACLSEENIKRMEKQLIFVEWDEENKGDAIYNDYSTYGGNTIPITVFRTDDFSAIFRALCSIERKIPTKILRVFKEQLYEIVKTNDPTDKINVCIDINNEEDLRDIRFVVGFGECTNVSGEGTNVSGEGTNVSKVGYLSIKVKHLIRDLIFDDLKCDPKEIIQSTWPNLAKSSGKYIPLFKYLREGGFITDDGILDGDLPPKVISTALKIASDEKYFDIRGYDQKRKDIREAHLSLPELFELYDTGVILYYIFLMNPEDIRTHDLYDYLHNYYEYYELEEVGPRRSFFRKLACLYDWLEYGNFEKITVAE</sequence>
<dbReference type="Proteomes" id="UP001168338">
    <property type="component" value="Unassembled WGS sequence"/>
</dbReference>
<name>A0ABT8MAW3_9EURY</name>
<protein>
    <recommendedName>
        <fullName evidence="3">SIR2-like domain-containing protein</fullName>
    </recommendedName>
</protein>
<reference evidence="1" key="1">
    <citation type="submission" date="2019-05" db="EMBL/GenBank/DDBJ databases">
        <title>Methanoculleus sp. FWC-SCC1, a methanogenic archaeon isolated from deep marine cold seep.</title>
        <authorList>
            <person name="Chen Y.-W."/>
            <person name="Chen S.-C."/>
            <person name="Teng N.-H."/>
            <person name="Lai M.-C."/>
        </authorList>
    </citation>
    <scope>NUCLEOTIDE SEQUENCE</scope>
    <source>
        <strain evidence="1">FWC-SCC1</strain>
    </source>
</reference>
<dbReference type="EMBL" id="VCYH01000005">
    <property type="protein sequence ID" value="MDN7025073.1"/>
    <property type="molecule type" value="Genomic_DNA"/>
</dbReference>
<accession>A0ABT8MAW3</accession>
<dbReference type="Pfam" id="PF13289">
    <property type="entry name" value="SIR2_2"/>
    <property type="match status" value="1"/>
</dbReference>